<dbReference type="SUPFAM" id="SSF47473">
    <property type="entry name" value="EF-hand"/>
    <property type="match status" value="1"/>
</dbReference>
<keyword evidence="4" id="KW-1185">Reference proteome</keyword>
<evidence type="ECO:0000313" key="4">
    <source>
        <dbReference type="Proteomes" id="UP001161247"/>
    </source>
</evidence>
<accession>A0AAV1E7T5</accession>
<feature type="domain" description="EF-hand" evidence="2">
    <location>
        <begin position="62"/>
        <end position="93"/>
    </location>
</feature>
<dbReference type="AlphaFoldDB" id="A0AAV1E7T5"/>
<protein>
    <submittedName>
        <fullName evidence="3">OLC1v1016729C1</fullName>
    </submittedName>
</protein>
<organism evidence="3 4">
    <name type="scientific">Oldenlandia corymbosa var. corymbosa</name>
    <dbReference type="NCBI Taxonomy" id="529605"/>
    <lineage>
        <taxon>Eukaryota</taxon>
        <taxon>Viridiplantae</taxon>
        <taxon>Streptophyta</taxon>
        <taxon>Embryophyta</taxon>
        <taxon>Tracheophyta</taxon>
        <taxon>Spermatophyta</taxon>
        <taxon>Magnoliopsida</taxon>
        <taxon>eudicotyledons</taxon>
        <taxon>Gunneridae</taxon>
        <taxon>Pentapetalae</taxon>
        <taxon>asterids</taxon>
        <taxon>lamiids</taxon>
        <taxon>Gentianales</taxon>
        <taxon>Rubiaceae</taxon>
        <taxon>Rubioideae</taxon>
        <taxon>Spermacoceae</taxon>
        <taxon>Hedyotis-Oldenlandia complex</taxon>
        <taxon>Oldenlandia</taxon>
    </lineage>
</organism>
<dbReference type="PROSITE" id="PS50222">
    <property type="entry name" value="EF_HAND_2"/>
    <property type="match status" value="2"/>
</dbReference>
<dbReference type="GO" id="GO:0005509">
    <property type="term" value="F:calcium ion binding"/>
    <property type="evidence" value="ECO:0007669"/>
    <property type="project" value="InterPro"/>
</dbReference>
<evidence type="ECO:0000259" key="2">
    <source>
        <dbReference type="PROSITE" id="PS50222"/>
    </source>
</evidence>
<dbReference type="InterPro" id="IPR002048">
    <property type="entry name" value="EF_hand_dom"/>
</dbReference>
<name>A0AAV1E7T5_OLDCO</name>
<dbReference type="PROSITE" id="PS00018">
    <property type="entry name" value="EF_HAND_1"/>
    <property type="match status" value="1"/>
</dbReference>
<dbReference type="InterPro" id="IPR011992">
    <property type="entry name" value="EF-hand-dom_pair"/>
</dbReference>
<dbReference type="InterPro" id="IPR018247">
    <property type="entry name" value="EF_Hand_1_Ca_BS"/>
</dbReference>
<dbReference type="SMART" id="SM00054">
    <property type="entry name" value="EFh"/>
    <property type="match status" value="2"/>
</dbReference>
<dbReference type="Pfam" id="PF13499">
    <property type="entry name" value="EF-hand_7"/>
    <property type="match status" value="1"/>
</dbReference>
<dbReference type="Gene3D" id="1.10.238.10">
    <property type="entry name" value="EF-hand"/>
    <property type="match status" value="1"/>
</dbReference>
<dbReference type="Proteomes" id="UP001161247">
    <property type="component" value="Chromosome 8"/>
</dbReference>
<dbReference type="EMBL" id="OX459125">
    <property type="protein sequence ID" value="CAI9115739.1"/>
    <property type="molecule type" value="Genomic_DNA"/>
</dbReference>
<dbReference type="CDD" id="cd00051">
    <property type="entry name" value="EFh"/>
    <property type="match status" value="1"/>
</dbReference>
<keyword evidence="1" id="KW-0106">Calcium</keyword>
<reference evidence="3" key="1">
    <citation type="submission" date="2023-03" db="EMBL/GenBank/DDBJ databases">
        <authorList>
            <person name="Julca I."/>
        </authorList>
    </citation>
    <scope>NUCLEOTIDE SEQUENCE</scope>
</reference>
<evidence type="ECO:0000313" key="3">
    <source>
        <dbReference type="EMBL" id="CAI9115739.1"/>
    </source>
</evidence>
<evidence type="ECO:0000256" key="1">
    <source>
        <dbReference type="ARBA" id="ARBA00022837"/>
    </source>
</evidence>
<feature type="domain" description="EF-hand" evidence="2">
    <location>
        <begin position="22"/>
        <end position="57"/>
    </location>
</feature>
<gene>
    <name evidence="3" type="ORF">OLC1_LOCUS22205</name>
</gene>
<sequence>MIQIRQAFKGSLVKCPCKTTPLTEQQLKDLLRMADKDGDGSFSKDELVNAFRDMGSFFPGWRARQALQFADRNGDGQISLEEFNQLVAYVRKLNYKNACPGSKSA</sequence>
<proteinExistence type="predicted"/>